<evidence type="ECO:0000313" key="3">
    <source>
        <dbReference type="EMBL" id="KAK0484459.1"/>
    </source>
</evidence>
<dbReference type="Pfam" id="PF13561">
    <property type="entry name" value="adh_short_C2"/>
    <property type="match status" value="1"/>
</dbReference>
<organism evidence="3 4">
    <name type="scientific">Armillaria novae-zelandiae</name>
    <dbReference type="NCBI Taxonomy" id="153914"/>
    <lineage>
        <taxon>Eukaryota</taxon>
        <taxon>Fungi</taxon>
        <taxon>Dikarya</taxon>
        <taxon>Basidiomycota</taxon>
        <taxon>Agaricomycotina</taxon>
        <taxon>Agaricomycetes</taxon>
        <taxon>Agaricomycetidae</taxon>
        <taxon>Agaricales</taxon>
        <taxon>Marasmiineae</taxon>
        <taxon>Physalacriaceae</taxon>
        <taxon>Armillaria</taxon>
    </lineage>
</organism>
<dbReference type="Gene3D" id="3.40.50.720">
    <property type="entry name" value="NAD(P)-binding Rossmann-like Domain"/>
    <property type="match status" value="1"/>
</dbReference>
<protein>
    <submittedName>
        <fullName evidence="3">Acetoin reductase family protein</fullName>
    </submittedName>
</protein>
<dbReference type="InterPro" id="IPR002347">
    <property type="entry name" value="SDR_fam"/>
</dbReference>
<dbReference type="InterPro" id="IPR036291">
    <property type="entry name" value="NAD(P)-bd_dom_sf"/>
</dbReference>
<gene>
    <name evidence="3" type="ORF">IW261DRAFT_1456663</name>
</gene>
<keyword evidence="2" id="KW-0560">Oxidoreductase</keyword>
<evidence type="ECO:0000256" key="1">
    <source>
        <dbReference type="ARBA" id="ARBA00006484"/>
    </source>
</evidence>
<dbReference type="FunFam" id="3.40.50.720:FF:000084">
    <property type="entry name" value="Short-chain dehydrogenase reductase"/>
    <property type="match status" value="1"/>
</dbReference>
<proteinExistence type="inferred from homology"/>
<sequence length="272" mass="28849">MSPAPRTAIITGAAQSVGRAIALRLSIDGCQTVVSDLPARKSLLDDLVSEITRTGRAAIAVTADVSVERDVEDLVAETVHHFGSIDIMVANDDHVVTPTAPTILDTSVEEWGRVFDPSVKGTLLCYKSAARAMIKQNRGGRIIGTCSSVGKSNCGKIAIRGLTQIAACEWRKYGITVNGYAPGMTDAPLLQRMDARVADLLNVGPGAYVEIMKAQMALGRVAQPEEVARAVSFLASEEAALITGQTHTLDSELCLTLPSSNSHVTHQLRSKG</sequence>
<dbReference type="AlphaFoldDB" id="A0AA39PJ20"/>
<dbReference type="PRINTS" id="PR00081">
    <property type="entry name" value="GDHRDH"/>
</dbReference>
<evidence type="ECO:0000256" key="2">
    <source>
        <dbReference type="ARBA" id="ARBA00023002"/>
    </source>
</evidence>
<reference evidence="3" key="1">
    <citation type="submission" date="2023-06" db="EMBL/GenBank/DDBJ databases">
        <authorList>
            <consortium name="Lawrence Berkeley National Laboratory"/>
            <person name="Ahrendt S."/>
            <person name="Sahu N."/>
            <person name="Indic B."/>
            <person name="Wong-Bajracharya J."/>
            <person name="Merenyi Z."/>
            <person name="Ke H.-M."/>
            <person name="Monk M."/>
            <person name="Kocsube S."/>
            <person name="Drula E."/>
            <person name="Lipzen A."/>
            <person name="Balint B."/>
            <person name="Henrissat B."/>
            <person name="Andreopoulos B."/>
            <person name="Martin F.M."/>
            <person name="Harder C.B."/>
            <person name="Rigling D."/>
            <person name="Ford K.L."/>
            <person name="Foster G.D."/>
            <person name="Pangilinan J."/>
            <person name="Papanicolaou A."/>
            <person name="Barry K."/>
            <person name="LaButti K."/>
            <person name="Viragh M."/>
            <person name="Koriabine M."/>
            <person name="Yan M."/>
            <person name="Riley R."/>
            <person name="Champramary S."/>
            <person name="Plett K.L."/>
            <person name="Tsai I.J."/>
            <person name="Slot J."/>
            <person name="Sipos G."/>
            <person name="Plett J."/>
            <person name="Nagy L.G."/>
            <person name="Grigoriev I.V."/>
        </authorList>
    </citation>
    <scope>NUCLEOTIDE SEQUENCE</scope>
    <source>
        <strain evidence="3">ICMP 16352</strain>
    </source>
</reference>
<dbReference type="PANTHER" id="PTHR24321:SF8">
    <property type="entry name" value="ESTRADIOL 17-BETA-DEHYDROGENASE 8-RELATED"/>
    <property type="match status" value="1"/>
</dbReference>
<dbReference type="Proteomes" id="UP001175227">
    <property type="component" value="Unassembled WGS sequence"/>
</dbReference>
<dbReference type="GO" id="GO:0016491">
    <property type="term" value="F:oxidoreductase activity"/>
    <property type="evidence" value="ECO:0007669"/>
    <property type="project" value="UniProtKB-KW"/>
</dbReference>
<accession>A0AA39PJ20</accession>
<name>A0AA39PJ20_9AGAR</name>
<dbReference type="SUPFAM" id="SSF51735">
    <property type="entry name" value="NAD(P)-binding Rossmann-fold domains"/>
    <property type="match status" value="1"/>
</dbReference>
<dbReference type="PANTHER" id="PTHR24321">
    <property type="entry name" value="DEHYDROGENASES, SHORT CHAIN"/>
    <property type="match status" value="1"/>
</dbReference>
<dbReference type="EMBL" id="JAUEPR010000005">
    <property type="protein sequence ID" value="KAK0484459.1"/>
    <property type="molecule type" value="Genomic_DNA"/>
</dbReference>
<keyword evidence="4" id="KW-1185">Reference proteome</keyword>
<comment type="caution">
    <text evidence="3">The sequence shown here is derived from an EMBL/GenBank/DDBJ whole genome shotgun (WGS) entry which is preliminary data.</text>
</comment>
<comment type="similarity">
    <text evidence="1">Belongs to the short-chain dehydrogenases/reductases (SDR) family.</text>
</comment>
<evidence type="ECO:0000313" key="4">
    <source>
        <dbReference type="Proteomes" id="UP001175227"/>
    </source>
</evidence>